<evidence type="ECO:0000256" key="1">
    <source>
        <dbReference type="SAM" id="MobiDB-lite"/>
    </source>
</evidence>
<accession>A0A2T4I5A1</accession>
<dbReference type="RefSeq" id="WP_107394406.1">
    <property type="nucleotide sequence ID" value="NZ_PHHF01000027.1"/>
</dbReference>
<feature type="compositionally biased region" description="Low complexity" evidence="1">
    <location>
        <begin position="62"/>
        <end position="77"/>
    </location>
</feature>
<dbReference type="Proteomes" id="UP000241206">
    <property type="component" value="Unassembled WGS sequence"/>
</dbReference>
<dbReference type="EMBL" id="PHHF01000027">
    <property type="protein sequence ID" value="PTD25000.1"/>
    <property type="molecule type" value="Genomic_DNA"/>
</dbReference>
<dbReference type="AlphaFoldDB" id="A0A2T4I5A1"/>
<sequence>MQRVRIGLTGLAGVFVLVLFAAAFFGVVSDEPTVSTDATGNVVIEETANTAAPVGPPKEPLAELGVAPGAAPEAGEGNVTPSDGAAHP</sequence>
<evidence type="ECO:0000313" key="3">
    <source>
        <dbReference type="Proteomes" id="UP000241206"/>
    </source>
</evidence>
<reference evidence="2 3" key="1">
    <citation type="submission" date="2017-11" db="EMBL/GenBank/DDBJ databases">
        <title>Sphingomonas oleivorans sp. nov., isolated from oil-contaminated soil.</title>
        <authorList>
            <person name="Wang L."/>
            <person name="Chen L."/>
        </authorList>
    </citation>
    <scope>NUCLEOTIDE SEQUENCE [LARGE SCALE GENOMIC DNA]</scope>
    <source>
        <strain evidence="2 3">K101</strain>
    </source>
</reference>
<name>A0A2T4I5A1_9SPHN</name>
<protein>
    <submittedName>
        <fullName evidence="2">Uncharacterized protein</fullName>
    </submittedName>
</protein>
<evidence type="ECO:0000313" key="2">
    <source>
        <dbReference type="EMBL" id="PTD25000.1"/>
    </source>
</evidence>
<feature type="region of interest" description="Disordered" evidence="1">
    <location>
        <begin position="49"/>
        <end position="88"/>
    </location>
</feature>
<gene>
    <name evidence="2" type="ORF">CV103_06765</name>
</gene>
<comment type="caution">
    <text evidence="2">The sequence shown here is derived from an EMBL/GenBank/DDBJ whole genome shotgun (WGS) entry which is preliminary data.</text>
</comment>
<proteinExistence type="predicted"/>
<keyword evidence="3" id="KW-1185">Reference proteome</keyword>
<organism evidence="2 3">
    <name type="scientific">Edaphosphingomonas fennica</name>
    <dbReference type="NCBI Taxonomy" id="114404"/>
    <lineage>
        <taxon>Bacteria</taxon>
        <taxon>Pseudomonadati</taxon>
        <taxon>Pseudomonadota</taxon>
        <taxon>Alphaproteobacteria</taxon>
        <taxon>Sphingomonadales</taxon>
        <taxon>Rhizorhabdaceae</taxon>
        <taxon>Edaphosphingomonas</taxon>
    </lineage>
</organism>